<dbReference type="RefSeq" id="WP_141844949.1">
    <property type="nucleotide sequence ID" value="NZ_VFPM01000002.1"/>
</dbReference>
<protein>
    <submittedName>
        <fullName evidence="1">Uncharacterized protein</fullName>
    </submittedName>
</protein>
<name>A0A543HX73_9MICO</name>
<dbReference type="Proteomes" id="UP000316747">
    <property type="component" value="Unassembled WGS sequence"/>
</dbReference>
<evidence type="ECO:0000313" key="2">
    <source>
        <dbReference type="Proteomes" id="UP000316747"/>
    </source>
</evidence>
<gene>
    <name evidence="1" type="ORF">FBY41_2982</name>
</gene>
<comment type="caution">
    <text evidence="1">The sequence shown here is derived from an EMBL/GenBank/DDBJ whole genome shotgun (WGS) entry which is preliminary data.</text>
</comment>
<reference evidence="1 2" key="1">
    <citation type="submission" date="2019-06" db="EMBL/GenBank/DDBJ databases">
        <title>Genome sequencing of plant associated microbes to promote plant fitness in Sorghum bicolor and Oryza sativa.</title>
        <authorList>
            <person name="Coleman-Derr D."/>
        </authorList>
    </citation>
    <scope>NUCLEOTIDE SEQUENCE [LARGE SCALE GENOMIC DNA]</scope>
    <source>
        <strain evidence="1 2">KV-663</strain>
    </source>
</reference>
<dbReference type="EMBL" id="VFPM01000002">
    <property type="protein sequence ID" value="TQM62937.1"/>
    <property type="molecule type" value="Genomic_DNA"/>
</dbReference>
<keyword evidence="2" id="KW-1185">Reference proteome</keyword>
<accession>A0A543HX73</accession>
<dbReference type="OrthoDB" id="9983832at2"/>
<proteinExistence type="predicted"/>
<dbReference type="AlphaFoldDB" id="A0A543HX73"/>
<sequence>MHTSLPYAALDTARARLSAHIESDDATALEWWITHPRIQLASAISDLGQSLMRLGNRIDDAAPNGDESEAFRAGYRTGYRAGARQAGSPPDGYLYAEHVALMAGTSAVDVRQAMAAGCLAHREEDDDSGRRLIAWDDAVAWVKASAP</sequence>
<evidence type="ECO:0000313" key="1">
    <source>
        <dbReference type="EMBL" id="TQM62937.1"/>
    </source>
</evidence>
<organism evidence="1 2">
    <name type="scientific">Humibacillus xanthopallidus</name>
    <dbReference type="NCBI Taxonomy" id="412689"/>
    <lineage>
        <taxon>Bacteria</taxon>
        <taxon>Bacillati</taxon>
        <taxon>Actinomycetota</taxon>
        <taxon>Actinomycetes</taxon>
        <taxon>Micrococcales</taxon>
        <taxon>Intrasporangiaceae</taxon>
        <taxon>Humibacillus</taxon>
    </lineage>
</organism>